<comment type="caution">
    <text evidence="2">The sequence shown here is derived from an EMBL/GenBank/DDBJ whole genome shotgun (WGS) entry which is preliminary data.</text>
</comment>
<organism evidence="2 3">
    <name type="scientific">Acrasis kona</name>
    <dbReference type="NCBI Taxonomy" id="1008807"/>
    <lineage>
        <taxon>Eukaryota</taxon>
        <taxon>Discoba</taxon>
        <taxon>Heterolobosea</taxon>
        <taxon>Tetramitia</taxon>
        <taxon>Eutetramitia</taxon>
        <taxon>Acrasidae</taxon>
        <taxon>Acrasis</taxon>
    </lineage>
</organism>
<feature type="compositionally biased region" description="Acidic residues" evidence="1">
    <location>
        <begin position="111"/>
        <end position="124"/>
    </location>
</feature>
<evidence type="ECO:0000313" key="2">
    <source>
        <dbReference type="EMBL" id="KAL0487494.1"/>
    </source>
</evidence>
<feature type="compositionally biased region" description="Low complexity" evidence="1">
    <location>
        <begin position="33"/>
        <end position="49"/>
    </location>
</feature>
<evidence type="ECO:0000256" key="1">
    <source>
        <dbReference type="SAM" id="MobiDB-lite"/>
    </source>
</evidence>
<dbReference type="AlphaFoldDB" id="A0AAW2ZDS0"/>
<accession>A0AAW2ZDS0</accession>
<dbReference type="Proteomes" id="UP001431209">
    <property type="component" value="Unassembled WGS sequence"/>
</dbReference>
<reference evidence="2 3" key="1">
    <citation type="submission" date="2024-03" db="EMBL/GenBank/DDBJ databases">
        <title>The Acrasis kona genome and developmental transcriptomes reveal deep origins of eukaryotic multicellular pathways.</title>
        <authorList>
            <person name="Sheikh S."/>
            <person name="Fu C.-J."/>
            <person name="Brown M.W."/>
            <person name="Baldauf S.L."/>
        </authorList>
    </citation>
    <scope>NUCLEOTIDE SEQUENCE [LARGE SCALE GENOMIC DNA]</scope>
    <source>
        <strain evidence="2 3">ATCC MYA-3509</strain>
    </source>
</reference>
<dbReference type="EMBL" id="JAOPGA020001346">
    <property type="protein sequence ID" value="KAL0487494.1"/>
    <property type="molecule type" value="Genomic_DNA"/>
</dbReference>
<sequence length="250" mass="28256">MQDFFIEQLWQEPFTSDIFSHGPISCGMDSSEDSSSSLSESNSNSSFDSVDQTPIDNMFIQDNLFCVFDRFAEDLDQFPDYDDTPVQSAPTFGSYQQSLEMNFSPSVSSPSEDEVQADSEDDEPAPIRRTVVKKCVSAPVTPKKGSLSTPLKKIQRSPEAKITKSSKTQRADTRKKRNVEVPKAEVSEDGNVQSCCCLSGCNNAVTNRLRFSLRRSYTFKDDYIATNWNKVCQYHYFSDLYQHKKSIKSD</sequence>
<feature type="region of interest" description="Disordered" evidence="1">
    <location>
        <begin position="25"/>
        <end position="50"/>
    </location>
</feature>
<feature type="region of interest" description="Disordered" evidence="1">
    <location>
        <begin position="141"/>
        <end position="184"/>
    </location>
</feature>
<name>A0AAW2ZDS0_9EUKA</name>
<keyword evidence="3" id="KW-1185">Reference proteome</keyword>
<evidence type="ECO:0000313" key="3">
    <source>
        <dbReference type="Proteomes" id="UP001431209"/>
    </source>
</evidence>
<gene>
    <name evidence="2" type="ORF">AKO1_004177</name>
</gene>
<protein>
    <submittedName>
        <fullName evidence="2">BioB</fullName>
    </submittedName>
</protein>
<feature type="region of interest" description="Disordered" evidence="1">
    <location>
        <begin position="102"/>
        <end position="129"/>
    </location>
</feature>
<proteinExistence type="predicted"/>